<gene>
    <name evidence="2" type="ORF">DFH08DRAFT_702834</name>
</gene>
<evidence type="ECO:0000313" key="2">
    <source>
        <dbReference type="EMBL" id="KAJ7343168.1"/>
    </source>
</evidence>
<dbReference type="Proteomes" id="UP001218218">
    <property type="component" value="Unassembled WGS sequence"/>
</dbReference>
<evidence type="ECO:0000259" key="1">
    <source>
        <dbReference type="PROSITE" id="PS51192"/>
    </source>
</evidence>
<dbReference type="Gene3D" id="3.40.50.300">
    <property type="entry name" value="P-loop containing nucleotide triphosphate hydrolases"/>
    <property type="match status" value="1"/>
</dbReference>
<dbReference type="InterPro" id="IPR027417">
    <property type="entry name" value="P-loop_NTPase"/>
</dbReference>
<reference evidence="2" key="1">
    <citation type="submission" date="2023-03" db="EMBL/GenBank/DDBJ databases">
        <title>Massive genome expansion in bonnet fungi (Mycena s.s.) driven by repeated elements and novel gene families across ecological guilds.</title>
        <authorList>
            <consortium name="Lawrence Berkeley National Laboratory"/>
            <person name="Harder C.B."/>
            <person name="Miyauchi S."/>
            <person name="Viragh M."/>
            <person name="Kuo A."/>
            <person name="Thoen E."/>
            <person name="Andreopoulos B."/>
            <person name="Lu D."/>
            <person name="Skrede I."/>
            <person name="Drula E."/>
            <person name="Henrissat B."/>
            <person name="Morin E."/>
            <person name="Kohler A."/>
            <person name="Barry K."/>
            <person name="LaButti K."/>
            <person name="Morin E."/>
            <person name="Salamov A."/>
            <person name="Lipzen A."/>
            <person name="Mereny Z."/>
            <person name="Hegedus B."/>
            <person name="Baldrian P."/>
            <person name="Stursova M."/>
            <person name="Weitz H."/>
            <person name="Taylor A."/>
            <person name="Grigoriev I.V."/>
            <person name="Nagy L.G."/>
            <person name="Martin F."/>
            <person name="Kauserud H."/>
        </authorList>
    </citation>
    <scope>NUCLEOTIDE SEQUENCE</scope>
    <source>
        <strain evidence="2">CBHHK002</strain>
    </source>
</reference>
<accession>A0AAD6ZWQ8</accession>
<name>A0AAD6ZWQ8_9AGAR</name>
<organism evidence="2 3">
    <name type="scientific">Mycena albidolilacea</name>
    <dbReference type="NCBI Taxonomy" id="1033008"/>
    <lineage>
        <taxon>Eukaryota</taxon>
        <taxon>Fungi</taxon>
        <taxon>Dikarya</taxon>
        <taxon>Basidiomycota</taxon>
        <taxon>Agaricomycotina</taxon>
        <taxon>Agaricomycetes</taxon>
        <taxon>Agaricomycetidae</taxon>
        <taxon>Agaricales</taxon>
        <taxon>Marasmiineae</taxon>
        <taxon>Mycenaceae</taxon>
        <taxon>Mycena</taxon>
    </lineage>
</organism>
<feature type="domain" description="Helicase ATP-binding" evidence="1">
    <location>
        <begin position="1"/>
        <end position="193"/>
    </location>
</feature>
<dbReference type="PROSITE" id="PS51192">
    <property type="entry name" value="HELICASE_ATP_BIND_1"/>
    <property type="match status" value="1"/>
</dbReference>
<dbReference type="EMBL" id="JARIHO010000023">
    <property type="protein sequence ID" value="KAJ7343168.1"/>
    <property type="molecule type" value="Genomic_DNA"/>
</dbReference>
<dbReference type="GO" id="GO:0005524">
    <property type="term" value="F:ATP binding"/>
    <property type="evidence" value="ECO:0007669"/>
    <property type="project" value="InterPro"/>
</dbReference>
<evidence type="ECO:0000313" key="3">
    <source>
        <dbReference type="Proteomes" id="UP001218218"/>
    </source>
</evidence>
<dbReference type="AlphaFoldDB" id="A0AAD6ZWQ8"/>
<dbReference type="Pfam" id="PF00270">
    <property type="entry name" value="DEAD"/>
    <property type="match status" value="1"/>
</dbReference>
<dbReference type="SUPFAM" id="SSF52540">
    <property type="entry name" value="P-loop containing nucleoside triphosphate hydrolases"/>
    <property type="match status" value="1"/>
</dbReference>
<sequence>TATGDGKSALFTVPILCHLAVSQAPNQSPKFRAIRRHPVGVVITPTKGLARNIVETFAEYNVSALAYDRGTIVHAASKSRNLGKEVASYHFHVICIDPEHLKSSSWFKIFDELTFQENLIFVSVEEVHLLHEWLTFRRDYDLVGQFLTLDYDLVGQFLCGRLRTRVSVFGLSATLEPGLLPYLNTGRKVVVFVPALEIGTRLFIYLLRLDTSGRAGHRIRQYNALCHPNFNSETLRLMETDPGNGTRFVQHN</sequence>
<dbReference type="InterPro" id="IPR011545">
    <property type="entry name" value="DEAD/DEAH_box_helicase_dom"/>
</dbReference>
<dbReference type="GO" id="GO:0003676">
    <property type="term" value="F:nucleic acid binding"/>
    <property type="evidence" value="ECO:0007669"/>
    <property type="project" value="InterPro"/>
</dbReference>
<dbReference type="InterPro" id="IPR014001">
    <property type="entry name" value="Helicase_ATP-bd"/>
</dbReference>
<keyword evidence="3" id="KW-1185">Reference proteome</keyword>
<feature type="non-terminal residue" evidence="2">
    <location>
        <position position="252"/>
    </location>
</feature>
<proteinExistence type="predicted"/>
<comment type="caution">
    <text evidence="2">The sequence shown here is derived from an EMBL/GenBank/DDBJ whole genome shotgun (WGS) entry which is preliminary data.</text>
</comment>
<protein>
    <recommendedName>
        <fullName evidence="1">Helicase ATP-binding domain-containing protein</fullName>
    </recommendedName>
</protein>